<feature type="domain" description="DUF3899" evidence="2">
    <location>
        <begin position="36"/>
        <end position="109"/>
    </location>
</feature>
<protein>
    <recommendedName>
        <fullName evidence="2">DUF3899 domain-containing protein</fullName>
    </recommendedName>
</protein>
<sequence length="118" mass="13844">MNFWVKVFTVFFLTQLTVLIVTFLANDQNGWTNFVDHNFYIGLFLLMIGLLIMITKKGFFNVVTEGIRKVFFKNQIEQDPDEYRPLSTLMNISYGWMIGSGMLLIAISLFSYFFTFSY</sequence>
<accession>A0ABP3FV65</accession>
<keyword evidence="4" id="KW-1185">Reference proteome</keyword>
<evidence type="ECO:0000259" key="2">
    <source>
        <dbReference type="Pfam" id="PF13038"/>
    </source>
</evidence>
<organism evidence="3 4">
    <name type="scientific">Bacillus carboniphilus</name>
    <dbReference type="NCBI Taxonomy" id="86663"/>
    <lineage>
        <taxon>Bacteria</taxon>
        <taxon>Bacillati</taxon>
        <taxon>Bacillota</taxon>
        <taxon>Bacilli</taxon>
        <taxon>Bacillales</taxon>
        <taxon>Bacillaceae</taxon>
        <taxon>Bacillus</taxon>
    </lineage>
</organism>
<evidence type="ECO:0000313" key="4">
    <source>
        <dbReference type="Proteomes" id="UP001500782"/>
    </source>
</evidence>
<proteinExistence type="predicted"/>
<evidence type="ECO:0000256" key="1">
    <source>
        <dbReference type="SAM" id="Phobius"/>
    </source>
</evidence>
<keyword evidence="1" id="KW-0812">Transmembrane</keyword>
<keyword evidence="1" id="KW-0472">Membrane</keyword>
<dbReference type="EMBL" id="BAAADJ010000015">
    <property type="protein sequence ID" value="GAA0325194.1"/>
    <property type="molecule type" value="Genomic_DNA"/>
</dbReference>
<evidence type="ECO:0000313" key="3">
    <source>
        <dbReference type="EMBL" id="GAA0325194.1"/>
    </source>
</evidence>
<dbReference type="InterPro" id="IPR025007">
    <property type="entry name" value="DUF3899"/>
</dbReference>
<dbReference type="RefSeq" id="WP_343797774.1">
    <property type="nucleotide sequence ID" value="NZ_BAAADJ010000015.1"/>
</dbReference>
<name>A0ABP3FV65_9BACI</name>
<dbReference type="Proteomes" id="UP001500782">
    <property type="component" value="Unassembled WGS sequence"/>
</dbReference>
<feature type="transmembrane region" description="Helical" evidence="1">
    <location>
        <begin position="7"/>
        <end position="25"/>
    </location>
</feature>
<feature type="transmembrane region" description="Helical" evidence="1">
    <location>
        <begin position="94"/>
        <end position="114"/>
    </location>
</feature>
<gene>
    <name evidence="3" type="ORF">GCM10008967_14760</name>
</gene>
<reference evidence="4" key="1">
    <citation type="journal article" date="2019" name="Int. J. Syst. Evol. Microbiol.">
        <title>The Global Catalogue of Microorganisms (GCM) 10K type strain sequencing project: providing services to taxonomists for standard genome sequencing and annotation.</title>
        <authorList>
            <consortium name="The Broad Institute Genomics Platform"/>
            <consortium name="The Broad Institute Genome Sequencing Center for Infectious Disease"/>
            <person name="Wu L."/>
            <person name="Ma J."/>
        </authorList>
    </citation>
    <scope>NUCLEOTIDE SEQUENCE [LARGE SCALE GENOMIC DNA]</scope>
    <source>
        <strain evidence="4">JCM 9731</strain>
    </source>
</reference>
<comment type="caution">
    <text evidence="3">The sequence shown here is derived from an EMBL/GenBank/DDBJ whole genome shotgun (WGS) entry which is preliminary data.</text>
</comment>
<dbReference type="Pfam" id="PF13038">
    <property type="entry name" value="DUF3899"/>
    <property type="match status" value="1"/>
</dbReference>
<feature type="transmembrane region" description="Helical" evidence="1">
    <location>
        <begin position="37"/>
        <end position="54"/>
    </location>
</feature>
<keyword evidence="1" id="KW-1133">Transmembrane helix</keyword>